<proteinExistence type="predicted"/>
<reference evidence="3 4" key="1">
    <citation type="journal article" date="2018" name="BMC Genomics">
        <title>The genome of Naegleria lovaniensis, the basis for a comparative approach to unravel pathogenicity factors of the human pathogenic amoeba N. fowleri.</title>
        <authorList>
            <person name="Liechti N."/>
            <person name="Schurch N."/>
            <person name="Bruggmann R."/>
            <person name="Wittwer M."/>
        </authorList>
    </citation>
    <scope>NUCLEOTIDE SEQUENCE [LARGE SCALE GENOMIC DNA]</scope>
    <source>
        <strain evidence="3 4">ATCC 30569</strain>
    </source>
</reference>
<dbReference type="SUPFAM" id="SSF56112">
    <property type="entry name" value="Protein kinase-like (PK-like)"/>
    <property type="match status" value="1"/>
</dbReference>
<feature type="region of interest" description="Disordered" evidence="1">
    <location>
        <begin position="357"/>
        <end position="386"/>
    </location>
</feature>
<evidence type="ECO:0000313" key="4">
    <source>
        <dbReference type="Proteomes" id="UP000816034"/>
    </source>
</evidence>
<feature type="domain" description="Protein kinase" evidence="2">
    <location>
        <begin position="424"/>
        <end position="753"/>
    </location>
</feature>
<dbReference type="EMBL" id="PYSW02000048">
    <property type="protein sequence ID" value="KAG2374028.1"/>
    <property type="molecule type" value="Genomic_DNA"/>
</dbReference>
<dbReference type="GO" id="GO:0005524">
    <property type="term" value="F:ATP binding"/>
    <property type="evidence" value="ECO:0007669"/>
    <property type="project" value="InterPro"/>
</dbReference>
<name>A0AA88KDD4_NAELO</name>
<protein>
    <recommendedName>
        <fullName evidence="2">Protein kinase domain-containing protein</fullName>
    </recommendedName>
</protein>
<dbReference type="Proteomes" id="UP000816034">
    <property type="component" value="Unassembled WGS sequence"/>
</dbReference>
<feature type="compositionally biased region" description="Basic and acidic residues" evidence="1">
    <location>
        <begin position="357"/>
        <end position="373"/>
    </location>
</feature>
<dbReference type="GO" id="GO:0004672">
    <property type="term" value="F:protein kinase activity"/>
    <property type="evidence" value="ECO:0007669"/>
    <property type="project" value="InterPro"/>
</dbReference>
<dbReference type="InterPro" id="IPR000719">
    <property type="entry name" value="Prot_kinase_dom"/>
</dbReference>
<accession>A0AA88KDD4</accession>
<feature type="compositionally biased region" description="Polar residues" evidence="1">
    <location>
        <begin position="374"/>
        <end position="386"/>
    </location>
</feature>
<dbReference type="GeneID" id="68103561"/>
<evidence type="ECO:0000256" key="1">
    <source>
        <dbReference type="SAM" id="MobiDB-lite"/>
    </source>
</evidence>
<evidence type="ECO:0000313" key="3">
    <source>
        <dbReference type="EMBL" id="KAG2374028.1"/>
    </source>
</evidence>
<organism evidence="3 4">
    <name type="scientific">Naegleria lovaniensis</name>
    <name type="common">Amoeba</name>
    <dbReference type="NCBI Taxonomy" id="51637"/>
    <lineage>
        <taxon>Eukaryota</taxon>
        <taxon>Discoba</taxon>
        <taxon>Heterolobosea</taxon>
        <taxon>Tetramitia</taxon>
        <taxon>Eutetramitia</taxon>
        <taxon>Vahlkampfiidae</taxon>
        <taxon>Naegleria</taxon>
    </lineage>
</organism>
<gene>
    <name evidence="3" type="ORF">C9374_011107</name>
</gene>
<dbReference type="InterPro" id="IPR011009">
    <property type="entry name" value="Kinase-like_dom_sf"/>
</dbReference>
<comment type="caution">
    <text evidence="3">The sequence shown here is derived from an EMBL/GenBank/DDBJ whole genome shotgun (WGS) entry which is preliminary data.</text>
</comment>
<dbReference type="Gene3D" id="1.10.510.10">
    <property type="entry name" value="Transferase(Phosphotransferase) domain 1"/>
    <property type="match status" value="1"/>
</dbReference>
<dbReference type="PROSITE" id="PS50011">
    <property type="entry name" value="PROTEIN_KINASE_DOM"/>
    <property type="match status" value="1"/>
</dbReference>
<evidence type="ECO:0000259" key="2">
    <source>
        <dbReference type="PROSITE" id="PS50011"/>
    </source>
</evidence>
<dbReference type="RefSeq" id="XP_044543202.1">
    <property type="nucleotide sequence ID" value="XM_044686726.1"/>
</dbReference>
<keyword evidence="4" id="KW-1185">Reference proteome</keyword>
<dbReference type="AlphaFoldDB" id="A0AA88KDD4"/>
<sequence length="753" mass="88288">MSKRVICGNLDDSEQDMKDIEQSLISSPPTSKRLPKKLKRSWLVESKDLMTLQQTISEHNEDSGFMFESAEQKRILESLITVEKDLWEITSLEMFESISTGLQKQYTLLQSEKRTLDWWCYQSTVLELNKILCQEHSMEHSIKSIQSALKNFRIHTPYDLFLISQRSLPRNSCEFTFLGMVNYLLDYQFKFRENIIFGTSSFNEERYIVGGKKKLYPDSFAQIQKAFGDRSMMFFKCERQNADTLEQHKDHFKMYVEMKDMLQEWIKALIKENKHTIENAQNIKVFGLLVSKFKCMFLEGRIKVHDENNLNDGIHLGYHILETEIINLETIDGVAKFTTVIETYQETLWKKILDEHRGDDSKGRSEHDRHDRSNNNYGPQNQQTPNSLAVPIKFIPDPMNEAECAEVVEKELNLSKFQLLPDSMHRCEWSCVGFYGHAFSTVHDTSVFVKMTAFREENKAVMQQLCHLQTSKSMHEFPNLVRIFEFQINTKLVSVVYNLMKLHNSGKNELEKLALHSTEPIKVTIQEKLLSLDAVMNKRALNPWIGKHRKMFFMNLIRQCFDVLFQLDATNIQHSDISMGNLMIRFDSDLWKRASKMDEKLRCFTLVLIDFNSSLLLTERDHYAVQECGSVKRQVIPNQSVDYVYKYPYSDPGFDMEQVDIYSMAVVIVNYLHFYLHGKPLKSKVEPHLESCQQYRSEMLDFLQECNRDEHMNHQHGNLILLLKYMLGTTEETQSLDKIKTMLEKVETFRKGQ</sequence>